<dbReference type="Gene3D" id="1.25.40.10">
    <property type="entry name" value="Tetratricopeptide repeat domain"/>
    <property type="match status" value="1"/>
</dbReference>
<proteinExistence type="predicted"/>
<dbReference type="InterPro" id="IPR016187">
    <property type="entry name" value="CTDL_fold"/>
</dbReference>
<reference evidence="2" key="1">
    <citation type="submission" date="2018-06" db="EMBL/GenBank/DDBJ databases">
        <authorList>
            <person name="Zhirakovskaya E."/>
        </authorList>
    </citation>
    <scope>NUCLEOTIDE SEQUENCE</scope>
</reference>
<evidence type="ECO:0000313" key="2">
    <source>
        <dbReference type="EMBL" id="VAX09150.1"/>
    </source>
</evidence>
<gene>
    <name evidence="2" type="ORF">MNBD_GAMMA26-2312</name>
</gene>
<dbReference type="PANTHER" id="PTHR23150:SF19">
    <property type="entry name" value="FORMYLGLYCINE-GENERATING ENZYME"/>
    <property type="match status" value="1"/>
</dbReference>
<accession>A0A3B1BFG2</accession>
<organism evidence="2">
    <name type="scientific">hydrothermal vent metagenome</name>
    <dbReference type="NCBI Taxonomy" id="652676"/>
    <lineage>
        <taxon>unclassified sequences</taxon>
        <taxon>metagenomes</taxon>
        <taxon>ecological metagenomes</taxon>
    </lineage>
</organism>
<dbReference type="InterPro" id="IPR011990">
    <property type="entry name" value="TPR-like_helical_dom_sf"/>
</dbReference>
<dbReference type="InterPro" id="IPR005532">
    <property type="entry name" value="SUMF_dom"/>
</dbReference>
<protein>
    <recommendedName>
        <fullName evidence="1">Sulfatase-modifying factor enzyme-like domain-containing protein</fullName>
    </recommendedName>
</protein>
<dbReference type="InterPro" id="IPR042095">
    <property type="entry name" value="SUMF_sf"/>
</dbReference>
<dbReference type="EMBL" id="UOFX01000044">
    <property type="protein sequence ID" value="VAX09150.1"/>
    <property type="molecule type" value="Genomic_DNA"/>
</dbReference>
<dbReference type="Gene3D" id="3.90.1580.10">
    <property type="entry name" value="paralog of FGE (formylglycine-generating enzyme)"/>
    <property type="match status" value="1"/>
</dbReference>
<feature type="domain" description="Sulfatase-modifying factor enzyme-like" evidence="1">
    <location>
        <begin position="140"/>
        <end position="337"/>
    </location>
</feature>
<dbReference type="SUPFAM" id="SSF56436">
    <property type="entry name" value="C-type lectin-like"/>
    <property type="match status" value="1"/>
</dbReference>
<dbReference type="GO" id="GO:0120147">
    <property type="term" value="F:formylglycine-generating oxidase activity"/>
    <property type="evidence" value="ECO:0007669"/>
    <property type="project" value="TreeGrafter"/>
</dbReference>
<dbReference type="Pfam" id="PF03781">
    <property type="entry name" value="FGE-sulfatase"/>
    <property type="match status" value="1"/>
</dbReference>
<dbReference type="PANTHER" id="PTHR23150">
    <property type="entry name" value="SULFATASE MODIFYING FACTOR 1, 2"/>
    <property type="match status" value="1"/>
</dbReference>
<sequence length="554" mass="61808">MNFNRHILALLLSLCAGALVAEVPVHMPENTQGFGEFRSMLGNPTAIEVPQWDDNQFDPKPDEDNDDELILPLPCGGAMVFRRIEVGGNEGWLGEQQIELGSPSEIDAPLDYRRVAYISGTFSGEDQDPRGGHHYYLGKYEITDLQYQAVMGDCPETTRGRRPAVKVSWYDGVEFSRRYTEWLYEYAPERLPKEDELYGFLRLPTEVEWEYAARGGNKVTAAEFQKSLFPMEAEVMEYAWIRESASASFKPRPIGSLKPNPLGLYDILGNVSELIFDLFRLSTNGHLHGQAGGFLVKGGHFRSWRNTLRASWRREHPHFNLALGKPTRLETVGFRLVISAPVMTSEQRIKTLAQEWESLPKETAVATGGGDGCSIQVDEVSAALQAREVALDQCLVDAGQLQLLKFPDPPLPLVAAPGRLPAWFKLRDTVEYMDAAKVRQHGIWFHQTADADKALLLFKIAARKGDGWSALAIGAMYDPLLFESQSFNSRQTAFSKANLEMAYCWYLVARDLGERRAKPRLDALVASGKGIDASGKISAGCIKVMQKYGGKNPE</sequence>
<name>A0A3B1BFG2_9ZZZZ</name>
<dbReference type="AlphaFoldDB" id="A0A3B1BFG2"/>
<dbReference type="InterPro" id="IPR051043">
    <property type="entry name" value="Sulfatase_Mod_Factor_Kinase"/>
</dbReference>
<evidence type="ECO:0000259" key="1">
    <source>
        <dbReference type="Pfam" id="PF03781"/>
    </source>
</evidence>